<organism evidence="2">
    <name type="scientific">Rhodopseudomonas palustris (strain BisB18)</name>
    <dbReference type="NCBI Taxonomy" id="316056"/>
    <lineage>
        <taxon>Bacteria</taxon>
        <taxon>Pseudomonadati</taxon>
        <taxon>Pseudomonadota</taxon>
        <taxon>Alphaproteobacteria</taxon>
        <taxon>Hyphomicrobiales</taxon>
        <taxon>Nitrobacteraceae</taxon>
        <taxon>Rhodopseudomonas</taxon>
    </lineage>
</organism>
<gene>
    <name evidence="2" type="ordered locus">RPC_2754</name>
</gene>
<sequence>MTHHHHRANAPSPAQALTAIKALHTTVWAVFALSILAIPLLTLSGQLAIALWTSLFVWIEVIVLAGNRMRCPLTAIAARYTPDRAANFDIYLPLWLASSNKLIFGTLFAASQVLLLWQFTRPA</sequence>
<accession>Q213Y4</accession>
<feature type="transmembrane region" description="Helical" evidence="1">
    <location>
        <begin position="21"/>
        <end position="41"/>
    </location>
</feature>
<keyword evidence="1" id="KW-0472">Membrane</keyword>
<keyword evidence="1" id="KW-1133">Transmembrane helix</keyword>
<reference evidence="2" key="1">
    <citation type="submission" date="2006-03" db="EMBL/GenBank/DDBJ databases">
        <title>Complete sequence of Rhodopseudomonas palustris BisB18.</title>
        <authorList>
            <consortium name="US DOE Joint Genome Institute"/>
            <person name="Copeland A."/>
            <person name="Lucas S."/>
            <person name="Lapidus A."/>
            <person name="Barry K."/>
            <person name="Detter J.C."/>
            <person name="Glavina del Rio T."/>
            <person name="Hammon N."/>
            <person name="Israni S."/>
            <person name="Dalin E."/>
            <person name="Tice H."/>
            <person name="Pitluck S."/>
            <person name="Chain P."/>
            <person name="Malfatti S."/>
            <person name="Shin M."/>
            <person name="Vergez L."/>
            <person name="Schmutz J."/>
            <person name="Larimer F."/>
            <person name="Land M."/>
            <person name="Hauser L."/>
            <person name="Pelletier D.A."/>
            <person name="Kyrpides N."/>
            <person name="Anderson I."/>
            <person name="Oda Y."/>
            <person name="Harwood C.S."/>
            <person name="Richardson P."/>
        </authorList>
    </citation>
    <scope>NUCLEOTIDE SEQUENCE [LARGE SCALE GENOMIC DNA]</scope>
    <source>
        <strain evidence="2">BisB18</strain>
    </source>
</reference>
<dbReference type="EMBL" id="CP000301">
    <property type="protein sequence ID" value="ABD88302.1"/>
    <property type="molecule type" value="Genomic_DNA"/>
</dbReference>
<dbReference type="HOGENOM" id="CLU_159766_0_0_5"/>
<dbReference type="RefSeq" id="WP_011473198.1">
    <property type="nucleotide sequence ID" value="NC_007925.1"/>
</dbReference>
<evidence type="ECO:0000313" key="2">
    <source>
        <dbReference type="EMBL" id="ABD88302.1"/>
    </source>
</evidence>
<name>Q213Y4_RHOPB</name>
<dbReference type="OrthoDB" id="573857at2"/>
<dbReference type="KEGG" id="rpc:RPC_2754"/>
<evidence type="ECO:0000256" key="1">
    <source>
        <dbReference type="SAM" id="Phobius"/>
    </source>
</evidence>
<dbReference type="STRING" id="316056.RPC_2754"/>
<dbReference type="eggNOG" id="ENOG50315YK">
    <property type="taxonomic scope" value="Bacteria"/>
</dbReference>
<dbReference type="AlphaFoldDB" id="Q213Y4"/>
<proteinExistence type="predicted"/>
<feature type="transmembrane region" description="Helical" evidence="1">
    <location>
        <begin position="47"/>
        <end position="66"/>
    </location>
</feature>
<keyword evidence="1" id="KW-0812">Transmembrane</keyword>
<protein>
    <recommendedName>
        <fullName evidence="3">DUF2784 domain-containing protein</fullName>
    </recommendedName>
</protein>
<evidence type="ECO:0008006" key="3">
    <source>
        <dbReference type="Google" id="ProtNLM"/>
    </source>
</evidence>